<organism evidence="2 3">
    <name type="scientific">Kolteria novifilia</name>
    <dbReference type="NCBI Taxonomy" id="2527975"/>
    <lineage>
        <taxon>Bacteria</taxon>
        <taxon>Pseudomonadati</taxon>
        <taxon>Planctomycetota</taxon>
        <taxon>Planctomycetia</taxon>
        <taxon>Kolteriales</taxon>
        <taxon>Kolteriaceae</taxon>
        <taxon>Kolteria</taxon>
    </lineage>
</organism>
<reference evidence="2 3" key="1">
    <citation type="submission" date="2019-02" db="EMBL/GenBank/DDBJ databases">
        <title>Deep-cultivation of Planctomycetes and their phenomic and genomic characterization uncovers novel biology.</title>
        <authorList>
            <person name="Wiegand S."/>
            <person name="Jogler M."/>
            <person name="Boedeker C."/>
            <person name="Pinto D."/>
            <person name="Vollmers J."/>
            <person name="Rivas-Marin E."/>
            <person name="Kohn T."/>
            <person name="Peeters S.H."/>
            <person name="Heuer A."/>
            <person name="Rast P."/>
            <person name="Oberbeckmann S."/>
            <person name="Bunk B."/>
            <person name="Jeske O."/>
            <person name="Meyerdierks A."/>
            <person name="Storesund J.E."/>
            <person name="Kallscheuer N."/>
            <person name="Luecker S."/>
            <person name="Lage O.M."/>
            <person name="Pohl T."/>
            <person name="Merkel B.J."/>
            <person name="Hornburger P."/>
            <person name="Mueller R.-W."/>
            <person name="Bruemmer F."/>
            <person name="Labrenz M."/>
            <person name="Spormann A.M."/>
            <person name="Op den Camp H."/>
            <person name="Overmann J."/>
            <person name="Amann R."/>
            <person name="Jetten M.S.M."/>
            <person name="Mascher T."/>
            <person name="Medema M.H."/>
            <person name="Devos D.P."/>
            <person name="Kaster A.-K."/>
            <person name="Ovreas L."/>
            <person name="Rohde M."/>
            <person name="Galperin M.Y."/>
            <person name="Jogler C."/>
        </authorList>
    </citation>
    <scope>NUCLEOTIDE SEQUENCE [LARGE SCALE GENOMIC DNA]</scope>
    <source>
        <strain evidence="2 3">Pan216</strain>
    </source>
</reference>
<dbReference type="KEGG" id="knv:Pan216_42220"/>
<dbReference type="AlphaFoldDB" id="A0A518B8N8"/>
<evidence type="ECO:0000313" key="2">
    <source>
        <dbReference type="EMBL" id="QDU63344.1"/>
    </source>
</evidence>
<feature type="compositionally biased region" description="Basic residues" evidence="1">
    <location>
        <begin position="78"/>
        <end position="88"/>
    </location>
</feature>
<sequence length="106" mass="12052">MLRTAIETEVHEFILAHEDRRDERGQRLVVRNGYKPTREILTGAGPLEVRQPRVRDNSADKEQRVTFSSSILPPYLRRSSKTTRRRHAPAASSGPRVQEVSSTSLS</sequence>
<accession>A0A518B8N8</accession>
<dbReference type="EMBL" id="CP036279">
    <property type="protein sequence ID" value="QDU63344.1"/>
    <property type="molecule type" value="Genomic_DNA"/>
</dbReference>
<keyword evidence="3" id="KW-1185">Reference proteome</keyword>
<proteinExistence type="predicted"/>
<evidence type="ECO:0000313" key="3">
    <source>
        <dbReference type="Proteomes" id="UP000317093"/>
    </source>
</evidence>
<feature type="region of interest" description="Disordered" evidence="1">
    <location>
        <begin position="43"/>
        <end position="106"/>
    </location>
</feature>
<evidence type="ECO:0000256" key="1">
    <source>
        <dbReference type="SAM" id="MobiDB-lite"/>
    </source>
</evidence>
<name>A0A518B8N8_9BACT</name>
<evidence type="ECO:0008006" key="4">
    <source>
        <dbReference type="Google" id="ProtNLM"/>
    </source>
</evidence>
<gene>
    <name evidence="2" type="ORF">Pan216_42220</name>
</gene>
<feature type="compositionally biased region" description="Basic and acidic residues" evidence="1">
    <location>
        <begin position="50"/>
        <end position="64"/>
    </location>
</feature>
<protein>
    <recommendedName>
        <fullName evidence="4">Transposase, Mutator family</fullName>
    </recommendedName>
</protein>
<dbReference type="Proteomes" id="UP000317093">
    <property type="component" value="Chromosome"/>
</dbReference>